<evidence type="ECO:0000313" key="4">
    <source>
        <dbReference type="EMBL" id="CAG5088931.1"/>
    </source>
</evidence>
<evidence type="ECO:0000313" key="5">
    <source>
        <dbReference type="Proteomes" id="UP001158576"/>
    </source>
</evidence>
<comment type="similarity">
    <text evidence="1 2">Belongs to the nucleosome assembly protein (NAP) family.</text>
</comment>
<evidence type="ECO:0000256" key="2">
    <source>
        <dbReference type="RuleBase" id="RU003876"/>
    </source>
</evidence>
<dbReference type="Proteomes" id="UP001158576">
    <property type="component" value="Chromosome PAR"/>
</dbReference>
<reference evidence="4 5" key="1">
    <citation type="submission" date="2021-04" db="EMBL/GenBank/DDBJ databases">
        <authorList>
            <person name="Bliznina A."/>
        </authorList>
    </citation>
    <scope>NUCLEOTIDE SEQUENCE [LARGE SCALE GENOMIC DNA]</scope>
</reference>
<name>A0ABN7RYD5_OIKDI</name>
<gene>
    <name evidence="4" type="ORF">OKIOD_LOCUS3574</name>
</gene>
<evidence type="ECO:0000256" key="3">
    <source>
        <dbReference type="SAM" id="MobiDB-lite"/>
    </source>
</evidence>
<accession>A0ABN7RYD5</accession>
<feature type="region of interest" description="Disordered" evidence="3">
    <location>
        <begin position="240"/>
        <end position="262"/>
    </location>
</feature>
<feature type="compositionally biased region" description="Acidic residues" evidence="3">
    <location>
        <begin position="244"/>
        <end position="262"/>
    </location>
</feature>
<organism evidence="4 5">
    <name type="scientific">Oikopleura dioica</name>
    <name type="common">Tunicate</name>
    <dbReference type="NCBI Taxonomy" id="34765"/>
    <lineage>
        <taxon>Eukaryota</taxon>
        <taxon>Metazoa</taxon>
        <taxon>Chordata</taxon>
        <taxon>Tunicata</taxon>
        <taxon>Appendicularia</taxon>
        <taxon>Copelata</taxon>
        <taxon>Oikopleuridae</taxon>
        <taxon>Oikopleura</taxon>
    </lineage>
</organism>
<dbReference type="SUPFAM" id="SSF143113">
    <property type="entry name" value="NAP-like"/>
    <property type="match status" value="1"/>
</dbReference>
<keyword evidence="5" id="KW-1185">Reference proteome</keyword>
<sequence>MPNIDDEPPQKKLRAEIPSGTRSKFFHRLLREYNRWRLFKCEKLAELVVNSRIKNHDDASIALLEKVYEVQKGLDEIHSKSAEEIVAVEIKYNKLRVPLYEKRAKAISEIPNFWLTTLVNHPIIAESMSEHDAQILEHLETIDVVENEDIKSGYSMEFKFKKNAYFTNESVTKKVTMSEEGDNTVEITTIDWTDKEMQEKCAPEADEGFIAWLQSEVDPEVDEIGNLIKDDLWPTPMEYYNMQEESDEEDEDDEGVGESGDC</sequence>
<protein>
    <submittedName>
        <fullName evidence="4">Oidioi.mRNA.OKI2018_I69.PAR.g12016.t1.cds</fullName>
    </submittedName>
</protein>
<dbReference type="Gene3D" id="1.20.5.1500">
    <property type="match status" value="1"/>
</dbReference>
<dbReference type="PANTHER" id="PTHR11875">
    <property type="entry name" value="TESTIS-SPECIFIC Y-ENCODED PROTEIN"/>
    <property type="match status" value="1"/>
</dbReference>
<dbReference type="Gene3D" id="3.30.1120.90">
    <property type="entry name" value="Nucleosome assembly protein"/>
    <property type="match status" value="1"/>
</dbReference>
<proteinExistence type="inferred from homology"/>
<dbReference type="InterPro" id="IPR037231">
    <property type="entry name" value="NAP-like_sf"/>
</dbReference>
<dbReference type="InterPro" id="IPR002164">
    <property type="entry name" value="NAP_family"/>
</dbReference>
<evidence type="ECO:0000256" key="1">
    <source>
        <dbReference type="ARBA" id="ARBA00009947"/>
    </source>
</evidence>
<dbReference type="EMBL" id="OU015568">
    <property type="protein sequence ID" value="CAG5088931.1"/>
    <property type="molecule type" value="Genomic_DNA"/>
</dbReference>
<dbReference type="Pfam" id="PF00956">
    <property type="entry name" value="NAP"/>
    <property type="match status" value="1"/>
</dbReference>